<evidence type="ECO:0000313" key="4">
    <source>
        <dbReference type="EMBL" id="SEN64737.1"/>
    </source>
</evidence>
<dbReference type="EMBL" id="FODJ01000001">
    <property type="protein sequence ID" value="SEN64737.1"/>
    <property type="molecule type" value="Genomic_DNA"/>
</dbReference>
<name>A0A1H8I989_9BACI</name>
<evidence type="ECO:0000313" key="5">
    <source>
        <dbReference type="Proteomes" id="UP000199300"/>
    </source>
</evidence>
<dbReference type="PROSITE" id="PS51257">
    <property type="entry name" value="PROKAR_LIPOPROTEIN"/>
    <property type="match status" value="1"/>
</dbReference>
<keyword evidence="2" id="KW-0732">Signal</keyword>
<accession>A0A1H8I989</accession>
<evidence type="ECO:0000256" key="2">
    <source>
        <dbReference type="SAM" id="SignalP"/>
    </source>
</evidence>
<dbReference type="InterPro" id="IPR011330">
    <property type="entry name" value="Glyco_hydro/deAcase_b/a-brl"/>
</dbReference>
<dbReference type="Proteomes" id="UP000199300">
    <property type="component" value="Unassembled WGS sequence"/>
</dbReference>
<feature type="signal peptide" evidence="2">
    <location>
        <begin position="1"/>
        <end position="23"/>
    </location>
</feature>
<feature type="compositionally biased region" description="Acidic residues" evidence="1">
    <location>
        <begin position="29"/>
        <end position="61"/>
    </location>
</feature>
<dbReference type="STRING" id="872970.SAMN04488134_101551"/>
<organism evidence="4 5">
    <name type="scientific">Amphibacillus marinus</name>
    <dbReference type="NCBI Taxonomy" id="872970"/>
    <lineage>
        <taxon>Bacteria</taxon>
        <taxon>Bacillati</taxon>
        <taxon>Bacillota</taxon>
        <taxon>Bacilli</taxon>
        <taxon>Bacillales</taxon>
        <taxon>Bacillaceae</taxon>
        <taxon>Amphibacillus</taxon>
    </lineage>
</organism>
<dbReference type="InterPro" id="IPR002509">
    <property type="entry name" value="NODB_dom"/>
</dbReference>
<evidence type="ECO:0000259" key="3">
    <source>
        <dbReference type="PROSITE" id="PS51677"/>
    </source>
</evidence>
<protein>
    <submittedName>
        <fullName evidence="4">Peptidoglycan/xylan/chitin deacetylase, PgdA/CDA1 family</fullName>
    </submittedName>
</protein>
<feature type="chain" id="PRO_5039209710" evidence="2">
    <location>
        <begin position="24"/>
        <end position="288"/>
    </location>
</feature>
<reference evidence="4 5" key="1">
    <citation type="submission" date="2016-10" db="EMBL/GenBank/DDBJ databases">
        <authorList>
            <person name="de Groot N.N."/>
        </authorList>
    </citation>
    <scope>NUCLEOTIDE SEQUENCE [LARGE SCALE GENOMIC DNA]</scope>
    <source>
        <strain evidence="4 5">CGMCC 1.10434</strain>
    </source>
</reference>
<dbReference type="SUPFAM" id="SSF88713">
    <property type="entry name" value="Glycoside hydrolase/deacetylase"/>
    <property type="match status" value="1"/>
</dbReference>
<dbReference type="AlphaFoldDB" id="A0A1H8I989"/>
<dbReference type="GO" id="GO:0016810">
    <property type="term" value="F:hydrolase activity, acting on carbon-nitrogen (but not peptide) bonds"/>
    <property type="evidence" value="ECO:0007669"/>
    <property type="project" value="InterPro"/>
</dbReference>
<evidence type="ECO:0000256" key="1">
    <source>
        <dbReference type="SAM" id="MobiDB-lite"/>
    </source>
</evidence>
<dbReference type="Pfam" id="PF01522">
    <property type="entry name" value="Polysacc_deac_1"/>
    <property type="match status" value="1"/>
</dbReference>
<dbReference type="Gene3D" id="3.20.20.370">
    <property type="entry name" value="Glycoside hydrolase/deacetylase"/>
    <property type="match status" value="1"/>
</dbReference>
<proteinExistence type="predicted"/>
<keyword evidence="5" id="KW-1185">Reference proteome</keyword>
<dbReference type="InterPro" id="IPR050248">
    <property type="entry name" value="Polysacc_deacetylase_ArnD"/>
</dbReference>
<dbReference type="PANTHER" id="PTHR10587">
    <property type="entry name" value="GLYCOSYL TRANSFERASE-RELATED"/>
    <property type="match status" value="1"/>
</dbReference>
<dbReference type="GO" id="GO:0005975">
    <property type="term" value="P:carbohydrate metabolic process"/>
    <property type="evidence" value="ECO:0007669"/>
    <property type="project" value="InterPro"/>
</dbReference>
<dbReference type="CDD" id="cd10917">
    <property type="entry name" value="CE4_NodB_like_6s_7s"/>
    <property type="match status" value="1"/>
</dbReference>
<sequence>MMELKVKQLILFFFAALLLLGCASNGTDEAPELPNEEPDDSEEVSLAPELDEDDSIDNDAEDEEIDSAANLEEEFEMNYEVNQVTWTVEPINEEVTEQVVLLTIDDAPDKHALEMAQVLADLDAPAIFFVNGHFLQTEDQRQVLKQIFDLGFMIGNHTYSHPNLNELTEEEQRKEIVELNNLVEDIIGERPKFFRAPFGVNTDSSNQIVEEENMVKMNWTQGHDWEAEYQDKDALVNATLSAPELRNGANLLMHDRTWTYEALPEIVEGLREQGYKIINPKQIQTLAN</sequence>
<dbReference type="PROSITE" id="PS51677">
    <property type="entry name" value="NODB"/>
    <property type="match status" value="1"/>
</dbReference>
<feature type="domain" description="NodB homology" evidence="3">
    <location>
        <begin position="98"/>
        <end position="278"/>
    </location>
</feature>
<gene>
    <name evidence="4" type="ORF">SAMN04488134_101551</name>
</gene>
<feature type="region of interest" description="Disordered" evidence="1">
    <location>
        <begin position="28"/>
        <end position="61"/>
    </location>
</feature>